<evidence type="ECO:0000256" key="5">
    <source>
        <dbReference type="RuleBase" id="RU363041"/>
    </source>
</evidence>
<keyword evidence="5" id="KW-1003">Cell membrane</keyword>
<evidence type="ECO:0000256" key="4">
    <source>
        <dbReference type="ARBA" id="ARBA00023136"/>
    </source>
</evidence>
<feature type="transmembrane region" description="Helical" evidence="5">
    <location>
        <begin position="242"/>
        <end position="263"/>
    </location>
</feature>
<feature type="transmembrane region" description="Helical" evidence="5">
    <location>
        <begin position="116"/>
        <end position="137"/>
    </location>
</feature>
<feature type="transmembrane region" description="Helical" evidence="5">
    <location>
        <begin position="20"/>
        <end position="45"/>
    </location>
</feature>
<dbReference type="EMBL" id="FZON01000027">
    <property type="protein sequence ID" value="SNS69641.1"/>
    <property type="molecule type" value="Genomic_DNA"/>
</dbReference>
<dbReference type="PANTHER" id="PTHR43701">
    <property type="entry name" value="MEMBRANE TRANSPORTER PROTEIN MJ0441-RELATED"/>
    <property type="match status" value="1"/>
</dbReference>
<dbReference type="InterPro" id="IPR002781">
    <property type="entry name" value="TM_pro_TauE-like"/>
</dbReference>
<dbReference type="Proteomes" id="UP000198440">
    <property type="component" value="Unassembled WGS sequence"/>
</dbReference>
<proteinExistence type="inferred from homology"/>
<dbReference type="PANTHER" id="PTHR43701:SF12">
    <property type="entry name" value="MEMBRANE TRANSPORTER PROTEIN YTNM-RELATED"/>
    <property type="match status" value="1"/>
</dbReference>
<evidence type="ECO:0000256" key="3">
    <source>
        <dbReference type="ARBA" id="ARBA00022989"/>
    </source>
</evidence>
<evidence type="ECO:0000313" key="6">
    <source>
        <dbReference type="EMBL" id="SNS69641.1"/>
    </source>
</evidence>
<feature type="transmembrane region" description="Helical" evidence="5">
    <location>
        <begin position="275"/>
        <end position="292"/>
    </location>
</feature>
<reference evidence="6 7" key="1">
    <citation type="submission" date="2017-06" db="EMBL/GenBank/DDBJ databases">
        <authorList>
            <person name="Kim H.J."/>
            <person name="Triplett B.A."/>
        </authorList>
    </citation>
    <scope>NUCLEOTIDE SEQUENCE [LARGE SCALE GENOMIC DNA]</scope>
    <source>
        <strain evidence="6 7">DSM 11445</strain>
    </source>
</reference>
<evidence type="ECO:0000313" key="7">
    <source>
        <dbReference type="Proteomes" id="UP000198440"/>
    </source>
</evidence>
<feature type="transmembrane region" description="Helical" evidence="5">
    <location>
        <begin position="182"/>
        <end position="210"/>
    </location>
</feature>
<feature type="transmembrane region" description="Helical" evidence="5">
    <location>
        <begin position="91"/>
        <end position="110"/>
    </location>
</feature>
<feature type="transmembrane region" description="Helical" evidence="5">
    <location>
        <begin position="217"/>
        <end position="236"/>
    </location>
</feature>
<dbReference type="AlphaFoldDB" id="A0A239GKY9"/>
<keyword evidence="4 5" id="KW-0472">Membrane</keyword>
<protein>
    <recommendedName>
        <fullName evidence="5">Probable membrane transporter protein</fullName>
    </recommendedName>
</protein>
<accession>A0A239GKY9</accession>
<feature type="transmembrane region" description="Helical" evidence="5">
    <location>
        <begin position="57"/>
        <end position="79"/>
    </location>
</feature>
<dbReference type="Pfam" id="PF01925">
    <property type="entry name" value="TauE"/>
    <property type="match status" value="1"/>
</dbReference>
<keyword evidence="3 5" id="KW-1133">Transmembrane helix</keyword>
<evidence type="ECO:0000256" key="1">
    <source>
        <dbReference type="ARBA" id="ARBA00004141"/>
    </source>
</evidence>
<comment type="subcellular location">
    <subcellularLocation>
        <location evidence="5">Cell membrane</location>
        <topology evidence="5">Multi-pass membrane protein</topology>
    </subcellularLocation>
    <subcellularLocation>
        <location evidence="1">Membrane</location>
        <topology evidence="1">Multi-pass membrane protein</topology>
    </subcellularLocation>
</comment>
<dbReference type="GO" id="GO:0005886">
    <property type="term" value="C:plasma membrane"/>
    <property type="evidence" value="ECO:0007669"/>
    <property type="project" value="UniProtKB-SubCell"/>
</dbReference>
<keyword evidence="2 5" id="KW-0812">Transmembrane</keyword>
<dbReference type="InterPro" id="IPR051598">
    <property type="entry name" value="TSUP/Inactive_protease-like"/>
</dbReference>
<organism evidence="6 7">
    <name type="scientific">Antarctobacter heliothermus</name>
    <dbReference type="NCBI Taxonomy" id="74033"/>
    <lineage>
        <taxon>Bacteria</taxon>
        <taxon>Pseudomonadati</taxon>
        <taxon>Pseudomonadota</taxon>
        <taxon>Alphaproteobacteria</taxon>
        <taxon>Rhodobacterales</taxon>
        <taxon>Roseobacteraceae</taxon>
        <taxon>Antarctobacter</taxon>
    </lineage>
</organism>
<evidence type="ECO:0000256" key="2">
    <source>
        <dbReference type="ARBA" id="ARBA00022692"/>
    </source>
</evidence>
<comment type="similarity">
    <text evidence="5">Belongs to the 4-toluene sulfonate uptake permease (TSUP) (TC 2.A.102) family.</text>
</comment>
<gene>
    <name evidence="6" type="ORF">SAMN04488078_102731</name>
</gene>
<sequence length="310" mass="32647">MGLAWLMQVYLPIAEVSVNVFLLLGLGGLVGILSGMFGVGGGFLMTPLLFFIGVPPAVAVATGANQIVAASVSGLMAHLKRKTVDLRMGTVLLIGGLVGAAIGVVLFNYLKSLGQVDLLINLCYVVFLGIIGALMFVESLNALRKSRRGTPPKRKKHNWIHALPFKIRFRTSGLYISVIPPLVVGLAVGVLAAVMGVGGGFIMVPAMIYLLNMPTKVVIGTSLFQIIFVTAFTTLLHATTNYTVDVMLAVLLLVGGVVGAQVGTTIGMRLRAEQLRILLAGLVLLVCGKLALDLLLTPSELYVIAEVPGS</sequence>
<name>A0A239GKY9_9RHOB</name>